<dbReference type="AlphaFoldDB" id="A0A2T0UY02"/>
<proteinExistence type="predicted"/>
<comment type="caution">
    <text evidence="2">The sequence shown here is derived from an EMBL/GenBank/DDBJ whole genome shotgun (WGS) entry which is preliminary data.</text>
</comment>
<sequence length="385" mass="43117">MSTTEEGTGERLSKTALRDFGQPIPHEERNYDQPSYRVTLLPNEAPIPVLFRHALTLIGIRHNGPGEKVAWWMTFTYKGYPCELAHQKFGLRLRIAGDLTEEQADELLTQMRKKLVSAVRTVEALLAESAGDTLNAGNVTVVNQHRQLRRAYSYFRERATNPDVVEDVSESGTSEFGTWSSFLLGKNVMALNASHDLVAAISAFLSSLEHDLVLALPFLNFDPTADDLTKIIGDRWGEKWRRVIGHSDPEAVRLRERLAEVVERWRNPYSHGGFEKGHGATVYLHTPGIGALPVGLSSIRDSPLFSFHSVSETDIEGVFALFDEIDAYLAKSVPHAMAWIDSGLDVRFDAEFRTQVADCLESEGDVEKLVEAHAYRQAMIDNMDY</sequence>
<name>A0A2T0UY02_9MICO</name>
<dbReference type="OrthoDB" id="6057847at2"/>
<evidence type="ECO:0000313" key="3">
    <source>
        <dbReference type="Proteomes" id="UP000237822"/>
    </source>
</evidence>
<accession>A0A2T0UY02</accession>
<feature type="region of interest" description="Disordered" evidence="1">
    <location>
        <begin position="1"/>
        <end position="31"/>
    </location>
</feature>
<evidence type="ECO:0000313" key="2">
    <source>
        <dbReference type="EMBL" id="PRY62806.1"/>
    </source>
</evidence>
<evidence type="ECO:0000256" key="1">
    <source>
        <dbReference type="SAM" id="MobiDB-lite"/>
    </source>
</evidence>
<dbReference type="EMBL" id="PVTI01000003">
    <property type="protein sequence ID" value="PRY62806.1"/>
    <property type="molecule type" value="Genomic_DNA"/>
</dbReference>
<reference evidence="2 3" key="1">
    <citation type="submission" date="2018-03" db="EMBL/GenBank/DDBJ databases">
        <title>Genomic Encyclopedia of Archaeal and Bacterial Type Strains, Phase II (KMG-II): from individual species to whole genera.</title>
        <authorList>
            <person name="Goeker M."/>
        </authorList>
    </citation>
    <scope>NUCLEOTIDE SEQUENCE [LARGE SCALE GENOMIC DNA]</scope>
    <source>
        <strain evidence="2 3">ATCC BAA-1496</strain>
    </source>
</reference>
<protein>
    <submittedName>
        <fullName evidence="2">Uncharacterized protein</fullName>
    </submittedName>
</protein>
<gene>
    <name evidence="2" type="ORF">BCF74_10312</name>
</gene>
<keyword evidence="3" id="KW-1185">Reference proteome</keyword>
<organism evidence="2 3">
    <name type="scientific">Knoellia remsis</name>
    <dbReference type="NCBI Taxonomy" id="407159"/>
    <lineage>
        <taxon>Bacteria</taxon>
        <taxon>Bacillati</taxon>
        <taxon>Actinomycetota</taxon>
        <taxon>Actinomycetes</taxon>
        <taxon>Micrococcales</taxon>
        <taxon>Intrasporangiaceae</taxon>
        <taxon>Knoellia</taxon>
    </lineage>
</organism>
<dbReference type="Proteomes" id="UP000237822">
    <property type="component" value="Unassembled WGS sequence"/>
</dbReference>
<dbReference type="RefSeq" id="WP_146132857.1">
    <property type="nucleotide sequence ID" value="NZ_PVTI01000003.1"/>
</dbReference>
<feature type="compositionally biased region" description="Basic and acidic residues" evidence="1">
    <location>
        <begin position="8"/>
        <end position="17"/>
    </location>
</feature>